<dbReference type="Pfam" id="PF07748">
    <property type="entry name" value="Glyco_hydro_38C"/>
    <property type="match status" value="1"/>
</dbReference>
<evidence type="ECO:0000256" key="6">
    <source>
        <dbReference type="ARBA" id="ARBA00023295"/>
    </source>
</evidence>
<dbReference type="GeneID" id="109467282"/>
<dbReference type="RefSeq" id="XP_019620784.1">
    <property type="nucleotide sequence ID" value="XM_019765225.1"/>
</dbReference>
<dbReference type="PANTHER" id="PTHR46017:SF1">
    <property type="entry name" value="ALPHA-MANNOSIDASE 2C1"/>
    <property type="match status" value="1"/>
</dbReference>
<dbReference type="InterPro" id="IPR037094">
    <property type="entry name" value="Glyco_hydro_38_cen_sf"/>
</dbReference>
<name>A0A6P4YFM7_BRABE</name>
<dbReference type="SUPFAM" id="SSF74650">
    <property type="entry name" value="Galactose mutarotase-like"/>
    <property type="match status" value="1"/>
</dbReference>
<dbReference type="Proteomes" id="UP000515135">
    <property type="component" value="Unplaced"/>
</dbReference>
<dbReference type="Pfam" id="PF01074">
    <property type="entry name" value="Glyco_hydro_38N"/>
    <property type="match status" value="1"/>
</dbReference>
<dbReference type="Gene3D" id="2.70.98.30">
    <property type="entry name" value="Golgi alpha-mannosidase II, domain 4"/>
    <property type="match status" value="1"/>
</dbReference>
<gene>
    <name evidence="9" type="primary">LOC109467282</name>
</gene>
<dbReference type="Pfam" id="PF17677">
    <property type="entry name" value="Glyco_hydro38C2"/>
    <property type="match status" value="1"/>
</dbReference>
<dbReference type="AlphaFoldDB" id="A0A6P4YFM7"/>
<dbReference type="GO" id="GO:0030246">
    <property type="term" value="F:carbohydrate binding"/>
    <property type="evidence" value="ECO:0007669"/>
    <property type="project" value="InterPro"/>
</dbReference>
<sequence length="1206" mass="136253">MSDPLLYNNSSDPLLFNNISDPLLFNNISDPLLSDPLLYNSSSDPLLYNNSSDPLLFNNSSDPLLFNNISDPLRFESMLQCYYWHLRHTNMSYHQASEACPIYDDVLAFSCASNDAKRLDLASFEEVEQDLDGLKLKRTRTGLEEAKATRIQNLLSMSVVAKNRRATLERVEKFISNIYFTDVNLRGRLYPKKAPVTSLHHHCTAERIRYDQAVSREFKPTQVGHNFGKTWSTHWFKVTLDIPEHWEGSEVRFIWDSGSEAMVWQDGEPIQGLSGDTYSRTDVILTKRLDKTQPHHITLYVEMAANGMFGAGQGTMISAPDPNRTFTLSRAELAVLDRDVYNLLMDFEVIIDMAKHISEENQRSYQALYTANQMVNVCDVRDKSTYAQAREIARNFLSQRNGDSQHVIHAMGHCHIDSAWLWPYAETIRKCGRSWASTIRLMEEYPQFTFTCSQAQQFAWVKQHYPTLYQKIQARVAEGQFIPVGGTWVEMDGNIPSGESFVRQFLFGQKFFKKEFGAYCKEFWLPDTFGYSAQLPQIMAGAGIYRFLTQKLSWSLVNKFPHHMFYWEGLDGSRCLAHFPPADSYGTEAKTQDLLKTVKNHKDKGRVNNSVLLYGHGDGGGGPTEDMLERLKRLTDVDGLPRVAMSSPDKFFSKVEQEESSNLCTWVGELYLELHQGTFTTQAQIKKGNRQCEFLFHNIELMATLAWVATRGKDTNRYEYPCEPLAHMWRLFLLNQFHDVLPGSCIKAVVDDALQYYQEIQTSGCKLLGEATERLLSAKSSASVAGAVNTLSWDREELLEIPAGLASKMMIDSSVPQQELDDGTVLVCASCPSMGYAALEAPESDLWPVSVSVDEHQGSVVLENGYISASIDYMGRVTSLGLLETGREAIAPGCLGNQFVLFDDVPLYWDAWDVMDYHLETRKPLTDVSQQVHITESGPLRAAVQVQIPISDASYIKQTITLDTGSMELRFHTQVEWHENRKFLKVEFPLHVRTTEATYETAFGHLRRPTHQNTSWDWARYEVCGHKWADLSEYNFGVALMNDCKYGHCAQGNVIRLSLLKSPKAPDSEADMGHHTFTYAIMPHMGTFQDAGVIQAAYSLNQPLLPAQLPADPDSRSHSFFTVSNPAVILETVKKAEDQENAIVLRLYESCGGHGTTAVSSTLPITRVDRCNLLEEVDSSTALQWEGGSVQLSFTPFQIITLLAYL</sequence>
<dbReference type="InterPro" id="IPR054723">
    <property type="entry name" value="Ams1-like_N"/>
</dbReference>
<dbReference type="EC" id="3.2.1.24" evidence="3"/>
<dbReference type="FunFam" id="3.20.110.10:FF:000002">
    <property type="entry name" value="alpha-mannosidase 2C1 isoform X1"/>
    <property type="match status" value="1"/>
</dbReference>
<accession>A0A6P4YFM7</accession>
<dbReference type="PANTHER" id="PTHR46017">
    <property type="entry name" value="ALPHA-MANNOSIDASE 2C1"/>
    <property type="match status" value="1"/>
</dbReference>
<dbReference type="KEGG" id="bbel:109467282"/>
<dbReference type="InterPro" id="IPR011013">
    <property type="entry name" value="Gal_mutarotase_sf_dom"/>
</dbReference>
<comment type="similarity">
    <text evidence="2">Belongs to the glycosyl hydrolase 38 family.</text>
</comment>
<dbReference type="InterPro" id="IPR027291">
    <property type="entry name" value="Glyco_hydro_38_N_sf"/>
</dbReference>
<keyword evidence="8" id="KW-1185">Reference proteome</keyword>
<evidence type="ECO:0000256" key="1">
    <source>
        <dbReference type="ARBA" id="ARBA00000365"/>
    </source>
</evidence>
<dbReference type="InterPro" id="IPR041147">
    <property type="entry name" value="GH38_C"/>
</dbReference>
<dbReference type="Pfam" id="PF22907">
    <property type="entry name" value="Ams1-like_1st"/>
    <property type="match status" value="1"/>
</dbReference>
<dbReference type="Pfam" id="PF09261">
    <property type="entry name" value="Alpha-mann_mid"/>
    <property type="match status" value="1"/>
</dbReference>
<keyword evidence="6" id="KW-0326">Glycosidase</keyword>
<evidence type="ECO:0000256" key="2">
    <source>
        <dbReference type="ARBA" id="ARBA00009792"/>
    </source>
</evidence>
<keyword evidence="4" id="KW-0479">Metal-binding</keyword>
<dbReference type="SUPFAM" id="SSF88713">
    <property type="entry name" value="Glycoside hydrolase/deacetylase"/>
    <property type="match status" value="1"/>
</dbReference>
<keyword evidence="5" id="KW-0378">Hydrolase</keyword>
<feature type="domain" description="Glycoside hydrolase family 38 central" evidence="7">
    <location>
        <begin position="673"/>
        <end position="757"/>
    </location>
</feature>
<dbReference type="InterPro" id="IPR015341">
    <property type="entry name" value="Glyco_hydro_38_cen"/>
</dbReference>
<evidence type="ECO:0000256" key="5">
    <source>
        <dbReference type="ARBA" id="ARBA00022801"/>
    </source>
</evidence>
<dbReference type="GO" id="GO:0009313">
    <property type="term" value="P:oligosaccharide catabolic process"/>
    <property type="evidence" value="ECO:0007669"/>
    <property type="project" value="TreeGrafter"/>
</dbReference>
<proteinExistence type="inferred from homology"/>
<reference evidence="9" key="1">
    <citation type="submission" date="2025-08" db="UniProtKB">
        <authorList>
            <consortium name="RefSeq"/>
        </authorList>
    </citation>
    <scope>IDENTIFICATION</scope>
    <source>
        <tissue evidence="9">Gonad</tissue>
    </source>
</reference>
<protein>
    <recommendedName>
        <fullName evidence="3">alpha-mannosidase</fullName>
        <ecNumber evidence="3">3.2.1.24</ecNumber>
    </recommendedName>
</protein>
<dbReference type="InterPro" id="IPR011330">
    <property type="entry name" value="Glyco_hydro/deAcase_b/a-brl"/>
</dbReference>
<dbReference type="OrthoDB" id="10261055at2759"/>
<dbReference type="FunFam" id="2.70.98.30:FF:000001">
    <property type="entry name" value="alpha-mannosidase 2C1 isoform X2"/>
    <property type="match status" value="1"/>
</dbReference>
<dbReference type="InterPro" id="IPR000602">
    <property type="entry name" value="Glyco_hydro_38_N"/>
</dbReference>
<dbReference type="InterPro" id="IPR028995">
    <property type="entry name" value="Glyco_hydro_57/38_cen_sf"/>
</dbReference>
<dbReference type="CDD" id="cd10813">
    <property type="entry name" value="GH38N_AMII_Man2C1"/>
    <property type="match status" value="1"/>
</dbReference>
<evidence type="ECO:0000256" key="4">
    <source>
        <dbReference type="ARBA" id="ARBA00022723"/>
    </source>
</evidence>
<evidence type="ECO:0000313" key="8">
    <source>
        <dbReference type="Proteomes" id="UP000515135"/>
    </source>
</evidence>
<comment type="catalytic activity">
    <reaction evidence="1">
        <text>Hydrolysis of terminal, non-reducing alpha-D-mannose residues in alpha-D-mannosides.</text>
        <dbReference type="EC" id="3.2.1.24"/>
    </reaction>
</comment>
<dbReference type="GO" id="GO:0046872">
    <property type="term" value="F:metal ion binding"/>
    <property type="evidence" value="ECO:0007669"/>
    <property type="project" value="UniProtKB-KW"/>
</dbReference>
<dbReference type="SUPFAM" id="SSF88688">
    <property type="entry name" value="Families 57/38 glycoside transferase middle domain"/>
    <property type="match status" value="1"/>
</dbReference>
<dbReference type="Gene3D" id="3.20.110.10">
    <property type="entry name" value="Glycoside hydrolase 38, N terminal domain"/>
    <property type="match status" value="1"/>
</dbReference>
<dbReference type="SMART" id="SM00872">
    <property type="entry name" value="Alpha-mann_mid"/>
    <property type="match status" value="1"/>
</dbReference>
<dbReference type="GO" id="GO:0004559">
    <property type="term" value="F:alpha-mannosidase activity"/>
    <property type="evidence" value="ECO:0007669"/>
    <property type="project" value="UniProtKB-EC"/>
</dbReference>
<dbReference type="Gene3D" id="2.60.40.2220">
    <property type="match status" value="1"/>
</dbReference>
<evidence type="ECO:0000259" key="7">
    <source>
        <dbReference type="SMART" id="SM00872"/>
    </source>
</evidence>
<evidence type="ECO:0000313" key="9">
    <source>
        <dbReference type="RefSeq" id="XP_019620784.1"/>
    </source>
</evidence>
<organism evidence="8 9">
    <name type="scientific">Branchiostoma belcheri</name>
    <name type="common">Amphioxus</name>
    <dbReference type="NCBI Taxonomy" id="7741"/>
    <lineage>
        <taxon>Eukaryota</taxon>
        <taxon>Metazoa</taxon>
        <taxon>Chordata</taxon>
        <taxon>Cephalochordata</taxon>
        <taxon>Leptocardii</taxon>
        <taxon>Amphioxiformes</taxon>
        <taxon>Branchiostomatidae</taxon>
        <taxon>Branchiostoma</taxon>
    </lineage>
</organism>
<dbReference type="InterPro" id="IPR011682">
    <property type="entry name" value="Glyco_hydro_38_C"/>
</dbReference>
<dbReference type="FunFam" id="1.20.1270.50:FF:000004">
    <property type="entry name" value="alpha-mannosidase 2C1 isoform X1"/>
    <property type="match status" value="1"/>
</dbReference>
<dbReference type="GO" id="GO:0006013">
    <property type="term" value="P:mannose metabolic process"/>
    <property type="evidence" value="ECO:0007669"/>
    <property type="project" value="InterPro"/>
</dbReference>
<evidence type="ECO:0000256" key="3">
    <source>
        <dbReference type="ARBA" id="ARBA00012752"/>
    </source>
</evidence>
<dbReference type="Gene3D" id="1.20.1270.50">
    <property type="entry name" value="Glycoside hydrolase family 38, central domain"/>
    <property type="match status" value="1"/>
</dbReference>